<dbReference type="eggNOG" id="KOG4197">
    <property type="taxonomic scope" value="Eukaryota"/>
</dbReference>
<dbReference type="PANTHER" id="PTHR45717">
    <property type="entry name" value="OS12G0527900 PROTEIN"/>
    <property type="match status" value="1"/>
</dbReference>
<evidence type="ECO:0000256" key="3">
    <source>
        <dbReference type="PROSITE-ProRule" id="PRU00339"/>
    </source>
</evidence>
<gene>
    <name evidence="5" type="ORF">TCM_031426</name>
</gene>
<dbReference type="Pfam" id="PF01535">
    <property type="entry name" value="PPR"/>
    <property type="match status" value="6"/>
</dbReference>
<name>A0A061F6C9_THECC</name>
<organism evidence="5 6">
    <name type="scientific">Theobroma cacao</name>
    <name type="common">Cacao</name>
    <name type="synonym">Cocoa</name>
    <dbReference type="NCBI Taxonomy" id="3641"/>
    <lineage>
        <taxon>Eukaryota</taxon>
        <taxon>Viridiplantae</taxon>
        <taxon>Streptophyta</taxon>
        <taxon>Embryophyta</taxon>
        <taxon>Tracheophyta</taxon>
        <taxon>Spermatophyta</taxon>
        <taxon>Magnoliopsida</taxon>
        <taxon>eudicotyledons</taxon>
        <taxon>Gunneridae</taxon>
        <taxon>Pentapetalae</taxon>
        <taxon>rosids</taxon>
        <taxon>malvids</taxon>
        <taxon>Malvales</taxon>
        <taxon>Malvaceae</taxon>
        <taxon>Byttnerioideae</taxon>
        <taxon>Theobroma</taxon>
    </lineage>
</organism>
<feature type="repeat" description="PPR" evidence="4">
    <location>
        <begin position="140"/>
        <end position="174"/>
    </location>
</feature>
<proteinExistence type="inferred from homology"/>
<accession>A0A061F6C9</accession>
<dbReference type="PANTHER" id="PTHR45717:SF7">
    <property type="entry name" value="PENTACOTRIPEPTIDE-REPEAT REGION OF PRORP DOMAIN-CONTAINING PROTEIN"/>
    <property type="match status" value="1"/>
</dbReference>
<dbReference type="PROSITE" id="PS50005">
    <property type="entry name" value="TPR"/>
    <property type="match status" value="1"/>
</dbReference>
<evidence type="ECO:0000256" key="1">
    <source>
        <dbReference type="ARBA" id="ARBA00007626"/>
    </source>
</evidence>
<evidence type="ECO:0000313" key="5">
    <source>
        <dbReference type="EMBL" id="EOY12925.1"/>
    </source>
</evidence>
<dbReference type="OMA" id="CKKQLNR"/>
<dbReference type="Pfam" id="PF13041">
    <property type="entry name" value="PPR_2"/>
    <property type="match status" value="1"/>
</dbReference>
<dbReference type="AlphaFoldDB" id="A0A061F6C9"/>
<dbReference type="InterPro" id="IPR002885">
    <property type="entry name" value="PPR_rpt"/>
</dbReference>
<dbReference type="InParanoid" id="A0A061F6C9"/>
<dbReference type="SMART" id="SM00028">
    <property type="entry name" value="TPR"/>
    <property type="match status" value="2"/>
</dbReference>
<feature type="repeat" description="TPR" evidence="3">
    <location>
        <begin position="386"/>
        <end position="419"/>
    </location>
</feature>
<keyword evidence="3" id="KW-0802">TPR repeat</keyword>
<evidence type="ECO:0000256" key="4">
    <source>
        <dbReference type="PROSITE-ProRule" id="PRU00708"/>
    </source>
</evidence>
<protein>
    <submittedName>
        <fullName evidence="5">Tetratricopeptide repeat-like superfamily protein, putative</fullName>
    </submittedName>
</protein>
<reference evidence="5 6" key="1">
    <citation type="journal article" date="2013" name="Genome Biol.">
        <title>The genome sequence of the most widely cultivated cacao type and its use to identify candidate genes regulating pod color.</title>
        <authorList>
            <person name="Motamayor J.C."/>
            <person name="Mockaitis K."/>
            <person name="Schmutz J."/>
            <person name="Haiminen N."/>
            <person name="Iii D.L."/>
            <person name="Cornejo O."/>
            <person name="Findley S.D."/>
            <person name="Zheng P."/>
            <person name="Utro F."/>
            <person name="Royaert S."/>
            <person name="Saski C."/>
            <person name="Jenkins J."/>
            <person name="Podicheti R."/>
            <person name="Zhao M."/>
            <person name="Scheffler B.E."/>
            <person name="Stack J.C."/>
            <person name="Feltus F.A."/>
            <person name="Mustiga G.M."/>
            <person name="Amores F."/>
            <person name="Phillips W."/>
            <person name="Marelli J.P."/>
            <person name="May G.D."/>
            <person name="Shapiro H."/>
            <person name="Ma J."/>
            <person name="Bustamante C.D."/>
            <person name="Schnell R.J."/>
            <person name="Main D."/>
            <person name="Gilbert D."/>
            <person name="Parida L."/>
            <person name="Kuhn D.N."/>
        </authorList>
    </citation>
    <scope>NUCLEOTIDE SEQUENCE [LARGE SCALE GENOMIC DNA]</scope>
    <source>
        <strain evidence="6">cv. Matina 1-6</strain>
    </source>
</reference>
<evidence type="ECO:0000313" key="6">
    <source>
        <dbReference type="Proteomes" id="UP000026915"/>
    </source>
</evidence>
<dbReference type="NCBIfam" id="TIGR00756">
    <property type="entry name" value="PPR"/>
    <property type="match status" value="2"/>
</dbReference>
<dbReference type="PROSITE" id="PS51375">
    <property type="entry name" value="PPR"/>
    <property type="match status" value="2"/>
</dbReference>
<dbReference type="GO" id="GO:0003729">
    <property type="term" value="F:mRNA binding"/>
    <property type="evidence" value="ECO:0007669"/>
    <property type="project" value="UniProtKB-ARBA"/>
</dbReference>
<dbReference type="InterPro" id="IPR011990">
    <property type="entry name" value="TPR-like_helical_dom_sf"/>
</dbReference>
<sequence>MAAGTFLAILNSNKKTNALTANVILARTKSYCFTPNTVNSNNLYSRINAVGDPRCGVDPVLQQWVQEGRHVNELQLQRIIRDLRARRRYSHALEVCKWMSNSDLEFSSSDCAVQLDLIGRVHGLMSAKSFFSSMRDQEKTVKTYGALLNCYVREGLLDESLSLMKKMRDMGFLSSPLNYNDLMCLYTNTGQLEKVPDVLLEMKRNGVSPDKFSYRICINSYGARADINSMEKVLQEMKSHRHIKMDWVTYSTVANHYIKAGLKEKALYYLKKCEKNVGKDAVGYNHLISFYASLGNKDEMKRLWDLQKAKCRKQINRDYITMLGSLVKLGELEETEKLLEEWELSCKTFDFRVPNVLLIGYCQKGLIEKAEAKLQDIIRRRKTATPNSWSIIAAGYLNKNNMEKAFECFKEALAAQSQNRDWRPKASLISSILSWLGENGEVEDAEAFVKLLITKVPPNREMYHALLKACIRNGKEVEGLLQCMKVYKIDEDEETMKILSLRRQNS</sequence>
<dbReference type="Gene3D" id="1.25.40.10">
    <property type="entry name" value="Tetratricopeptide repeat domain"/>
    <property type="match status" value="4"/>
</dbReference>
<dbReference type="Gramene" id="EOY12925">
    <property type="protein sequence ID" value="EOY12925"/>
    <property type="gene ID" value="TCM_031426"/>
</dbReference>
<keyword evidence="6" id="KW-1185">Reference proteome</keyword>
<dbReference type="SUPFAM" id="SSF48452">
    <property type="entry name" value="TPR-like"/>
    <property type="match status" value="2"/>
</dbReference>
<dbReference type="GO" id="GO:0005739">
    <property type="term" value="C:mitochondrion"/>
    <property type="evidence" value="ECO:0000318"/>
    <property type="project" value="GO_Central"/>
</dbReference>
<dbReference type="Proteomes" id="UP000026915">
    <property type="component" value="Chromosome 7"/>
</dbReference>
<comment type="similarity">
    <text evidence="1">Belongs to the PPR family. P subfamily.</text>
</comment>
<feature type="repeat" description="PPR" evidence="4">
    <location>
        <begin position="175"/>
        <end position="209"/>
    </location>
</feature>
<evidence type="ECO:0000256" key="2">
    <source>
        <dbReference type="ARBA" id="ARBA00022737"/>
    </source>
</evidence>
<keyword evidence="2" id="KW-0677">Repeat</keyword>
<dbReference type="EMBL" id="CM001885">
    <property type="protein sequence ID" value="EOY12925.1"/>
    <property type="molecule type" value="Genomic_DNA"/>
</dbReference>
<dbReference type="HOGENOM" id="CLU_019802_3_0_1"/>
<dbReference type="InterPro" id="IPR019734">
    <property type="entry name" value="TPR_rpt"/>
</dbReference>